<feature type="compositionally biased region" description="Basic and acidic residues" evidence="2">
    <location>
        <begin position="527"/>
        <end position="539"/>
    </location>
</feature>
<dbReference type="GO" id="GO:0008270">
    <property type="term" value="F:zinc ion binding"/>
    <property type="evidence" value="ECO:0007669"/>
    <property type="project" value="UniProtKB-KW"/>
</dbReference>
<dbReference type="SUPFAM" id="SSF57667">
    <property type="entry name" value="beta-beta-alpha zinc fingers"/>
    <property type="match status" value="1"/>
</dbReference>
<dbReference type="InterPro" id="IPR036236">
    <property type="entry name" value="Znf_C2H2_sf"/>
</dbReference>
<keyword evidence="4" id="KW-1185">Reference proteome</keyword>
<dbReference type="AlphaFoldDB" id="A0A9C5Z993"/>
<feature type="region of interest" description="Disordered" evidence="2">
    <location>
        <begin position="524"/>
        <end position="562"/>
    </location>
</feature>
<keyword evidence="1" id="KW-0479">Metal-binding</keyword>
<evidence type="ECO:0000313" key="5">
    <source>
        <dbReference type="RefSeq" id="XP_037891854.1"/>
    </source>
</evidence>
<dbReference type="PANTHER" id="PTHR21020:SF0">
    <property type="entry name" value="ZINC FINGER PROTEIN 800"/>
    <property type="match status" value="1"/>
</dbReference>
<dbReference type="SMART" id="SM00355">
    <property type="entry name" value="ZnF_C2H2"/>
    <property type="match status" value="6"/>
</dbReference>
<dbReference type="GeneID" id="119638851"/>
<keyword evidence="1" id="KW-0862">Zinc</keyword>
<dbReference type="Pfam" id="PF00096">
    <property type="entry name" value="zf-C2H2"/>
    <property type="match status" value="1"/>
</dbReference>
<feature type="region of interest" description="Disordered" evidence="2">
    <location>
        <begin position="426"/>
        <end position="457"/>
    </location>
</feature>
<evidence type="ECO:0000256" key="1">
    <source>
        <dbReference type="PROSITE-ProRule" id="PRU00042"/>
    </source>
</evidence>
<dbReference type="PANTHER" id="PTHR21020">
    <property type="entry name" value="ZINC FINGER PROTEIN 800"/>
    <property type="match status" value="1"/>
</dbReference>
<keyword evidence="1" id="KW-0863">Zinc-finger</keyword>
<feature type="region of interest" description="Disordered" evidence="2">
    <location>
        <begin position="922"/>
        <end position="946"/>
    </location>
</feature>
<dbReference type="Pfam" id="PF12874">
    <property type="entry name" value="zf-met"/>
    <property type="match status" value="1"/>
</dbReference>
<dbReference type="Proteomes" id="UP000092443">
    <property type="component" value="Unplaced"/>
</dbReference>
<dbReference type="Gene3D" id="3.30.160.60">
    <property type="entry name" value="Classic Zinc Finger"/>
    <property type="match status" value="2"/>
</dbReference>
<feature type="compositionally biased region" description="Low complexity" evidence="2">
    <location>
        <begin position="927"/>
        <end position="941"/>
    </location>
</feature>
<feature type="region of interest" description="Disordered" evidence="2">
    <location>
        <begin position="1"/>
        <end position="33"/>
    </location>
</feature>
<dbReference type="InterPro" id="IPR039149">
    <property type="entry name" value="ZNF800"/>
</dbReference>
<dbReference type="PROSITE" id="PS50157">
    <property type="entry name" value="ZINC_FINGER_C2H2_2"/>
    <property type="match status" value="2"/>
</dbReference>
<name>A0A9C5Z993_9MUSC</name>
<feature type="compositionally biased region" description="Polar residues" evidence="2">
    <location>
        <begin position="1"/>
        <end position="25"/>
    </location>
</feature>
<organism evidence="4 5">
    <name type="scientific">Glossina fuscipes</name>
    <dbReference type="NCBI Taxonomy" id="7396"/>
    <lineage>
        <taxon>Eukaryota</taxon>
        <taxon>Metazoa</taxon>
        <taxon>Ecdysozoa</taxon>
        <taxon>Arthropoda</taxon>
        <taxon>Hexapoda</taxon>
        <taxon>Insecta</taxon>
        <taxon>Pterygota</taxon>
        <taxon>Neoptera</taxon>
        <taxon>Endopterygota</taxon>
        <taxon>Diptera</taxon>
        <taxon>Brachycera</taxon>
        <taxon>Muscomorpha</taxon>
        <taxon>Hippoboscoidea</taxon>
        <taxon>Glossinidae</taxon>
        <taxon>Glossina</taxon>
    </lineage>
</organism>
<feature type="domain" description="C2H2-type" evidence="3">
    <location>
        <begin position="72"/>
        <end position="99"/>
    </location>
</feature>
<gene>
    <name evidence="5" type="primary">LOC119638851</name>
</gene>
<dbReference type="RefSeq" id="XP_037891854.1">
    <property type="nucleotide sequence ID" value="XM_038035926.1"/>
</dbReference>
<sequence>MDTTINSNCTKQPKQQRQKNFMDNDNLSEEDISLTRQPLRTALTGFREAKNAFENGTEEVRRLLLQECSLIYECHVCRNLFRSLANFITHKRIYCKESLQSSYYHGNPDHNSSVIIHTPNDRQRPDGWFIKARSTGSSPVLTKTSSSNRDLSKIIERLKRTEINVSSDESLREQKYSPASPVLQLERVPTSTQAVYQTLKFQAADSIKTEVNEVNHLLSGDAAVLGPDGKAVNQLDLNDPSVENLVTEDKIKLTCELCKITFLTEKTLNIHIQKKHTSSTYVFQCPSCPLTFLQPAAVIRHLANEHKKPLKRIRKMRDTILRKRVQMGDVHIKGPSRELKRLQLNEAKDLQNNHDNNQRLLPSTGTIMTSSGKSVSICTFCKKTFERRAALSAHLLNCLAKKNSPPNSSPSQPSANKHLKIMPLKVLQQQQQQQQQQHHHQSTFNNNNNDNKKKESQNNLSNVQIKIEPLDQEEAEKIQDDEQMQIELNKMFENLGKQDFGKGLRTVSLDKLDILTRQENDCPCPVEEAKDRNKSHDISDIVDDPAPLPPPSADDEKAQQSEQKKSKKLLTCRCKICNKQFNALSNLRRHISMFHYRARRFGCTLCEYRAFRRYDIVNHLGFVHKMTGERDVMALEYVSVHEVNYSKDDVESDILVVSEDIDIDKDDKLETVIKRKKRKKLMPLAEVAHPESSENGRLKGAKHKLRKGFRQQMEGNAKCTRKRPIRNRIKPENKDFVYDLSNLQEDSRENQRANLKRRNTFLSDHKSSLSLELTPPIKITPYRLRMEPLLPTNKSSIKGIVGRLYRSVVNNGLAAASTLPEIPTERPQMRPRLTSICRNDSVAVPVIETSELEAARLKSPFLDDSFLEKLAKRANTTFRLKPLLALQSHSPLKTLLQKFDTSLQISKNKTNQSTSNQVAENGYNQTSLNSSSLSSSSSSSSTLELPLETVKESPALNLDHTQNDQQLQIDTTPNGKLIAETSSPPSTPKKRINLTQRLIDSRSKRHDNVLRAALEQ</sequence>
<reference evidence="5" key="1">
    <citation type="submission" date="2025-08" db="UniProtKB">
        <authorList>
            <consortium name="RefSeq"/>
        </authorList>
    </citation>
    <scope>IDENTIFICATION</scope>
    <source>
        <tissue evidence="5">Whole body pupa</tissue>
    </source>
</reference>
<dbReference type="InterPro" id="IPR013087">
    <property type="entry name" value="Znf_C2H2_type"/>
</dbReference>
<accession>A0A9C5Z993</accession>
<evidence type="ECO:0000313" key="4">
    <source>
        <dbReference type="Proteomes" id="UP000092443"/>
    </source>
</evidence>
<feature type="domain" description="C2H2-type" evidence="3">
    <location>
        <begin position="572"/>
        <end position="600"/>
    </location>
</feature>
<evidence type="ECO:0000259" key="3">
    <source>
        <dbReference type="PROSITE" id="PS50157"/>
    </source>
</evidence>
<proteinExistence type="predicted"/>
<protein>
    <submittedName>
        <fullName evidence="5">Zinc finger protein 800</fullName>
    </submittedName>
</protein>
<evidence type="ECO:0000256" key="2">
    <source>
        <dbReference type="SAM" id="MobiDB-lite"/>
    </source>
</evidence>
<dbReference type="PROSITE" id="PS00028">
    <property type="entry name" value="ZINC_FINGER_C2H2_1"/>
    <property type="match status" value="3"/>
</dbReference>
<dbReference type="KEGG" id="gfs:119638851"/>